<dbReference type="Pfam" id="PF14291">
    <property type="entry name" value="DUF4371"/>
    <property type="match status" value="1"/>
</dbReference>
<accession>A0A974C368</accession>
<dbReference type="EMBL" id="CM004481">
    <property type="protein sequence ID" value="OCT65722.1"/>
    <property type="molecule type" value="Genomic_DNA"/>
</dbReference>
<dbReference type="PANTHER" id="PTHR45749">
    <property type="match status" value="1"/>
</dbReference>
<dbReference type="Proteomes" id="UP000694892">
    <property type="component" value="Chromosome 8S"/>
</dbReference>
<evidence type="ECO:0000313" key="3">
    <source>
        <dbReference type="EMBL" id="OCT65722.1"/>
    </source>
</evidence>
<gene>
    <name evidence="3" type="ORF">XELAEV_18041961mg</name>
</gene>
<evidence type="ECO:0000259" key="2">
    <source>
        <dbReference type="Pfam" id="PF14291"/>
    </source>
</evidence>
<dbReference type="AlphaFoldDB" id="A0A974C368"/>
<feature type="region of interest" description="Disordered" evidence="1">
    <location>
        <begin position="69"/>
        <end position="103"/>
    </location>
</feature>
<dbReference type="PANTHER" id="PTHR45749:SF21">
    <property type="entry name" value="DUF4371 DOMAIN-CONTAINING PROTEIN"/>
    <property type="match status" value="1"/>
</dbReference>
<dbReference type="InterPro" id="IPR025398">
    <property type="entry name" value="DUF4371"/>
</dbReference>
<feature type="compositionally biased region" description="Basic and acidic residues" evidence="1">
    <location>
        <begin position="91"/>
        <end position="103"/>
    </location>
</feature>
<protein>
    <recommendedName>
        <fullName evidence="2">DUF4371 domain-containing protein</fullName>
    </recommendedName>
</protein>
<reference evidence="4" key="1">
    <citation type="journal article" date="2016" name="Nature">
        <title>Genome evolution in the allotetraploid frog Xenopus laevis.</title>
        <authorList>
            <person name="Session A.M."/>
            <person name="Uno Y."/>
            <person name="Kwon T."/>
            <person name="Chapman J.A."/>
            <person name="Toyoda A."/>
            <person name="Takahashi S."/>
            <person name="Fukui A."/>
            <person name="Hikosaka A."/>
            <person name="Suzuki A."/>
            <person name="Kondo M."/>
            <person name="van Heeringen S.J."/>
            <person name="Quigley I."/>
            <person name="Heinz S."/>
            <person name="Ogino H."/>
            <person name="Ochi H."/>
            <person name="Hellsten U."/>
            <person name="Lyons J.B."/>
            <person name="Simakov O."/>
            <person name="Putnam N."/>
            <person name="Stites J."/>
            <person name="Kuroki Y."/>
            <person name="Tanaka T."/>
            <person name="Michiue T."/>
            <person name="Watanabe M."/>
            <person name="Bogdanovic O."/>
            <person name="Lister R."/>
            <person name="Georgiou G."/>
            <person name="Paranjpe S.S."/>
            <person name="van Kruijsbergen I."/>
            <person name="Shu S."/>
            <person name="Carlson J."/>
            <person name="Kinoshita T."/>
            <person name="Ohta Y."/>
            <person name="Mawaribuchi S."/>
            <person name="Jenkins J."/>
            <person name="Grimwood J."/>
            <person name="Schmutz J."/>
            <person name="Mitros T."/>
            <person name="Mozaffari S.V."/>
            <person name="Suzuki Y."/>
            <person name="Haramoto Y."/>
            <person name="Yamamoto T.S."/>
            <person name="Takagi C."/>
            <person name="Heald R."/>
            <person name="Miller K."/>
            <person name="Haudenschild C."/>
            <person name="Kitzman J."/>
            <person name="Nakayama T."/>
            <person name="Izutsu Y."/>
            <person name="Robert J."/>
            <person name="Fortriede J."/>
            <person name="Burns K."/>
            <person name="Lotay V."/>
            <person name="Karimi K."/>
            <person name="Yasuoka Y."/>
            <person name="Dichmann D.S."/>
            <person name="Flajnik M.F."/>
            <person name="Houston D.W."/>
            <person name="Shendure J."/>
            <person name="DuPasquier L."/>
            <person name="Vize P.D."/>
            <person name="Zorn A.M."/>
            <person name="Ito M."/>
            <person name="Marcotte E.M."/>
            <person name="Wallingford J.B."/>
            <person name="Ito Y."/>
            <person name="Asashima M."/>
            <person name="Ueno N."/>
            <person name="Matsuda Y."/>
            <person name="Veenstra G.J."/>
            <person name="Fujiyama A."/>
            <person name="Harland R.M."/>
            <person name="Taira M."/>
            <person name="Rokhsar D.S."/>
        </authorList>
    </citation>
    <scope>NUCLEOTIDE SEQUENCE [LARGE SCALE GENOMIC DNA]</scope>
    <source>
        <strain evidence="4">J</strain>
    </source>
</reference>
<proteinExistence type="predicted"/>
<evidence type="ECO:0000313" key="4">
    <source>
        <dbReference type="Proteomes" id="UP000694892"/>
    </source>
</evidence>
<feature type="domain" description="DUF4371" evidence="2">
    <location>
        <begin position="262"/>
        <end position="344"/>
    </location>
</feature>
<organism evidence="3 4">
    <name type="scientific">Xenopus laevis</name>
    <name type="common">African clawed frog</name>
    <dbReference type="NCBI Taxonomy" id="8355"/>
    <lineage>
        <taxon>Eukaryota</taxon>
        <taxon>Metazoa</taxon>
        <taxon>Chordata</taxon>
        <taxon>Craniata</taxon>
        <taxon>Vertebrata</taxon>
        <taxon>Euteleostomi</taxon>
        <taxon>Amphibia</taxon>
        <taxon>Batrachia</taxon>
        <taxon>Anura</taxon>
        <taxon>Pipoidea</taxon>
        <taxon>Pipidae</taxon>
        <taxon>Xenopodinae</taxon>
        <taxon>Xenopus</taxon>
        <taxon>Xenopus</taxon>
    </lineage>
</organism>
<name>A0A974C368_XENLA</name>
<sequence length="354" mass="40275">MDIRHYFKKQKLRESEGTSATSCQEAAAAKCSSQKTWWHLKFSNKDHWHFHSNNKQFELQSEGLQVPQTGEQFQQTTGSCPPQFPSSSQEESSRSLEGTDTHEGADVNDIGLYVKLASQLVDERKHELLMKVFTPPEAYDFRKDAKGPRCFRHVWLKQYNWISYSPYLKGVLCKYCVIFPQPFHRGFQGAFITAPFLKYRDFHNSARKHSLTTWHKQADDDATHFINKALRGKTSTSGNVQALFEFRIESGDEILKNHLKNAPVNALIADESADISGHEQLSLGVDLTITPVKIREEFLGFATLKAFDATFIANVIMEQCIKFGLNMDKLYGQGYDGCSTMAGKEGNNFLRCYS</sequence>
<feature type="compositionally biased region" description="Polar residues" evidence="1">
    <location>
        <begin position="69"/>
        <end position="78"/>
    </location>
</feature>
<feature type="compositionally biased region" description="Low complexity" evidence="1">
    <location>
        <begin position="79"/>
        <end position="90"/>
    </location>
</feature>
<evidence type="ECO:0000256" key="1">
    <source>
        <dbReference type="SAM" id="MobiDB-lite"/>
    </source>
</evidence>